<proteinExistence type="predicted"/>
<keyword evidence="2" id="KW-0808">Transferase</keyword>
<dbReference type="Proteomes" id="UP000199477">
    <property type="component" value="Unassembled WGS sequence"/>
</dbReference>
<dbReference type="STRING" id="500610.SAMN02799615_01833"/>
<dbReference type="GO" id="GO:0016747">
    <property type="term" value="F:acyltransferase activity, transferring groups other than amino-acyl groups"/>
    <property type="evidence" value="ECO:0007669"/>
    <property type="project" value="InterPro"/>
</dbReference>
<dbReference type="InterPro" id="IPR016181">
    <property type="entry name" value="Acyl_CoA_acyltransferase"/>
</dbReference>
<dbReference type="Gene3D" id="3.40.630.30">
    <property type="match status" value="1"/>
</dbReference>
<dbReference type="InterPro" id="IPR051531">
    <property type="entry name" value="N-acetyltransferase"/>
</dbReference>
<feature type="domain" description="N-acetyltransferase" evidence="1">
    <location>
        <begin position="8"/>
        <end position="176"/>
    </location>
</feature>
<dbReference type="EMBL" id="FONH01000004">
    <property type="protein sequence ID" value="SFE84535.1"/>
    <property type="molecule type" value="Genomic_DNA"/>
</dbReference>
<gene>
    <name evidence="2" type="ORF">SAMN02799615_01833</name>
</gene>
<dbReference type="SUPFAM" id="SSF55729">
    <property type="entry name" value="Acyl-CoA N-acyltransferases (Nat)"/>
    <property type="match status" value="1"/>
</dbReference>
<organism evidence="2 3">
    <name type="scientific">Dyella marensis</name>
    <dbReference type="NCBI Taxonomy" id="500610"/>
    <lineage>
        <taxon>Bacteria</taxon>
        <taxon>Pseudomonadati</taxon>
        <taxon>Pseudomonadota</taxon>
        <taxon>Gammaproteobacteria</taxon>
        <taxon>Lysobacterales</taxon>
        <taxon>Rhodanobacteraceae</taxon>
        <taxon>Dyella</taxon>
    </lineage>
</organism>
<dbReference type="PANTHER" id="PTHR43792">
    <property type="entry name" value="GNAT FAMILY, PUTATIVE (AFU_ORTHOLOGUE AFUA_3G00765)-RELATED-RELATED"/>
    <property type="match status" value="1"/>
</dbReference>
<reference evidence="3" key="1">
    <citation type="submission" date="2016-10" db="EMBL/GenBank/DDBJ databases">
        <authorList>
            <person name="Varghese N."/>
            <person name="Submissions S."/>
        </authorList>
    </citation>
    <scope>NUCLEOTIDE SEQUENCE [LARGE SCALE GENOMIC DNA]</scope>
    <source>
        <strain evidence="3">UNC178MFTsu3.1</strain>
    </source>
</reference>
<sequence length="189" mass="20592">MELLTPRLRLDALTSGDAAALFAYRGDPEVARYQGWQPASLEEAAEWIEALAAEPMPGHWWQRAVRLRESGTLIGDLGLCLPGLDRSGDANGDVELGITIAPACQGRGYASEAVRAALDWAFARGVNRAVASVDPRNTASVALLCSLGMRQEAHFRESYWLRGEWADDLVFALLARELRAGADRAGRTR</sequence>
<protein>
    <submittedName>
        <fullName evidence="2">Protein N-acetyltransferase, RimJ/RimL family</fullName>
    </submittedName>
</protein>
<dbReference type="PANTHER" id="PTHR43792:SF1">
    <property type="entry name" value="N-ACETYLTRANSFERASE DOMAIN-CONTAINING PROTEIN"/>
    <property type="match status" value="1"/>
</dbReference>
<evidence type="ECO:0000313" key="3">
    <source>
        <dbReference type="Proteomes" id="UP000199477"/>
    </source>
</evidence>
<evidence type="ECO:0000259" key="1">
    <source>
        <dbReference type="PROSITE" id="PS51186"/>
    </source>
</evidence>
<dbReference type="InterPro" id="IPR000182">
    <property type="entry name" value="GNAT_dom"/>
</dbReference>
<accession>A0A1I2DVA4</accession>
<dbReference type="CDD" id="cd04301">
    <property type="entry name" value="NAT_SF"/>
    <property type="match status" value="1"/>
</dbReference>
<dbReference type="RefSeq" id="WP_026633141.1">
    <property type="nucleotide sequence ID" value="NZ_FONH01000004.1"/>
</dbReference>
<dbReference type="AlphaFoldDB" id="A0A1I2DVA4"/>
<name>A0A1I2DVA4_9GAMM</name>
<dbReference type="Pfam" id="PF13302">
    <property type="entry name" value="Acetyltransf_3"/>
    <property type="match status" value="1"/>
</dbReference>
<dbReference type="PROSITE" id="PS51186">
    <property type="entry name" value="GNAT"/>
    <property type="match status" value="1"/>
</dbReference>
<keyword evidence="3" id="KW-1185">Reference proteome</keyword>
<evidence type="ECO:0000313" key="2">
    <source>
        <dbReference type="EMBL" id="SFE84535.1"/>
    </source>
</evidence>